<dbReference type="RefSeq" id="WP_377167243.1">
    <property type="nucleotide sequence ID" value="NZ_JBHSMQ010000004.1"/>
</dbReference>
<dbReference type="PANTHER" id="PTHR43283">
    <property type="entry name" value="BETA-LACTAMASE-RELATED"/>
    <property type="match status" value="1"/>
</dbReference>
<dbReference type="EMBL" id="JBHSMQ010000004">
    <property type="protein sequence ID" value="MFC5455805.1"/>
    <property type="molecule type" value="Genomic_DNA"/>
</dbReference>
<dbReference type="Gene3D" id="3.90.1580.10">
    <property type="entry name" value="paralog of FGE (formylglycine-generating enzyme)"/>
    <property type="match status" value="1"/>
</dbReference>
<name>A0ABW0KR43_9BACT</name>
<reference evidence="6" key="1">
    <citation type="journal article" date="2019" name="Int. J. Syst. Evol. Microbiol.">
        <title>The Global Catalogue of Microorganisms (GCM) 10K type strain sequencing project: providing services to taxonomists for standard genome sequencing and annotation.</title>
        <authorList>
            <consortium name="The Broad Institute Genomics Platform"/>
            <consortium name="The Broad Institute Genome Sequencing Center for Infectious Disease"/>
            <person name="Wu L."/>
            <person name="Ma J."/>
        </authorList>
    </citation>
    <scope>NUCLEOTIDE SEQUENCE [LARGE SCALE GENOMIC DNA]</scope>
    <source>
        <strain evidence="6">CGMCC 4.1469</strain>
    </source>
</reference>
<dbReference type="InterPro" id="IPR012338">
    <property type="entry name" value="Beta-lactam/transpept-like"/>
</dbReference>
<dbReference type="Pfam" id="PF03781">
    <property type="entry name" value="FGE-sulfatase"/>
    <property type="match status" value="1"/>
</dbReference>
<gene>
    <name evidence="5" type="ORF">ACFQDI_13140</name>
</gene>
<evidence type="ECO:0000313" key="5">
    <source>
        <dbReference type="EMBL" id="MFC5455805.1"/>
    </source>
</evidence>
<dbReference type="InterPro" id="IPR005532">
    <property type="entry name" value="SUMF_dom"/>
</dbReference>
<dbReference type="SUPFAM" id="SSF56601">
    <property type="entry name" value="beta-lactamase/transpeptidase-like"/>
    <property type="match status" value="1"/>
</dbReference>
<dbReference type="InterPro" id="IPR016187">
    <property type="entry name" value="CTDL_fold"/>
</dbReference>
<evidence type="ECO:0000313" key="6">
    <source>
        <dbReference type="Proteomes" id="UP001596052"/>
    </source>
</evidence>
<feature type="domain" description="Beta-lactamase-related" evidence="3">
    <location>
        <begin position="59"/>
        <end position="395"/>
    </location>
</feature>
<dbReference type="SUPFAM" id="SSF56436">
    <property type="entry name" value="C-type lectin-like"/>
    <property type="match status" value="1"/>
</dbReference>
<sequence length="671" mass="73590">MKKHLGLIACITLSLTASAEDGQPKTMLTQRGRPLASEAPARPPALAQAFRADKLTELDTTLTQAITDGMIIGAALWVEHDGVAYHKAFGHRALQPQAEPMTEDTIFDVASITKVLATASSAMLCIERGLMELDAPASKYFPEFAGEGREKITVRHLLLHTSGMPVNLDPRTQPFSNHAEATARLCQTRPVFEPGSAFSYSSVGSMVLGVVVERVTGRRLDEFCTSELFKPLRMNDTLFRPDGGRLRRVSPSSAPGRGLTDDTVGRLAGGIEGHASLFTTTADMARFARMMLNLGELDGVRVFKPETIRLMTCVQSPPDLRSPDAKNLSVQRALGWDINTPYRSPPHDYTLARGAWFPIGGYGHTGWTGQMLWLDPASRTFVIFLCNRYGGAMGDTRPAVYKMHHRISTLAAEAVKGFDFKKASSQTPANTSATFVNSLGMKFVPLAGTRISMCIHETRRSDYAAYVSAHPEADASWKDTKLDSLSARAEDNHPVANVSWDDAKAFCAWLSQKEGRVYRLPTDREWSIAVGIGDQEPADTPPEKLSGKLRDLYPWGDVWPPPKGSGNYADTDCKTQIPAEKIIEGYTDGFAITSPVMSFPPNAAGIFDLGGSLWEWCEDFYNQSHKDHVLRGASWGSSAPAALLSSFRGNQPSTRRWRCDGFRCVVEIPQQ</sequence>
<evidence type="ECO:0000259" key="4">
    <source>
        <dbReference type="Pfam" id="PF03781"/>
    </source>
</evidence>
<evidence type="ECO:0000256" key="1">
    <source>
        <dbReference type="ARBA" id="ARBA00022801"/>
    </source>
</evidence>
<dbReference type="InterPro" id="IPR042095">
    <property type="entry name" value="SUMF_sf"/>
</dbReference>
<keyword evidence="6" id="KW-1185">Reference proteome</keyword>
<evidence type="ECO:0000256" key="2">
    <source>
        <dbReference type="SAM" id="SignalP"/>
    </source>
</evidence>
<dbReference type="PANTHER" id="PTHR43283:SF11">
    <property type="entry name" value="BETA-LACTAMASE-RELATED DOMAIN-CONTAINING PROTEIN"/>
    <property type="match status" value="1"/>
</dbReference>
<organism evidence="5 6">
    <name type="scientific">Prosthecobacter fluviatilis</name>
    <dbReference type="NCBI Taxonomy" id="445931"/>
    <lineage>
        <taxon>Bacteria</taxon>
        <taxon>Pseudomonadati</taxon>
        <taxon>Verrucomicrobiota</taxon>
        <taxon>Verrucomicrobiia</taxon>
        <taxon>Verrucomicrobiales</taxon>
        <taxon>Verrucomicrobiaceae</taxon>
        <taxon>Prosthecobacter</taxon>
    </lineage>
</organism>
<dbReference type="GO" id="GO:0016787">
    <property type="term" value="F:hydrolase activity"/>
    <property type="evidence" value="ECO:0007669"/>
    <property type="project" value="UniProtKB-KW"/>
</dbReference>
<feature type="signal peptide" evidence="2">
    <location>
        <begin position="1"/>
        <end position="19"/>
    </location>
</feature>
<evidence type="ECO:0000259" key="3">
    <source>
        <dbReference type="Pfam" id="PF00144"/>
    </source>
</evidence>
<dbReference type="Proteomes" id="UP001596052">
    <property type="component" value="Unassembled WGS sequence"/>
</dbReference>
<feature type="domain" description="Sulfatase-modifying factor enzyme-like" evidence="4">
    <location>
        <begin position="439"/>
        <end position="665"/>
    </location>
</feature>
<dbReference type="InterPro" id="IPR050789">
    <property type="entry name" value="Diverse_Enzym_Activities"/>
</dbReference>
<dbReference type="Pfam" id="PF00144">
    <property type="entry name" value="Beta-lactamase"/>
    <property type="match status" value="1"/>
</dbReference>
<dbReference type="Gene3D" id="3.40.710.10">
    <property type="entry name" value="DD-peptidase/beta-lactamase superfamily"/>
    <property type="match status" value="1"/>
</dbReference>
<keyword evidence="2" id="KW-0732">Signal</keyword>
<proteinExistence type="predicted"/>
<protein>
    <submittedName>
        <fullName evidence="5">Serine hydrolase</fullName>
    </submittedName>
</protein>
<accession>A0ABW0KR43</accession>
<comment type="caution">
    <text evidence="5">The sequence shown here is derived from an EMBL/GenBank/DDBJ whole genome shotgun (WGS) entry which is preliminary data.</text>
</comment>
<keyword evidence="1 5" id="KW-0378">Hydrolase</keyword>
<feature type="chain" id="PRO_5045614049" evidence="2">
    <location>
        <begin position="20"/>
        <end position="671"/>
    </location>
</feature>
<dbReference type="InterPro" id="IPR001466">
    <property type="entry name" value="Beta-lactam-related"/>
</dbReference>